<sequence length="64" mass="7039">MTLFFTTLLLTIPLLVGAALLINFCRRRVGRTRHGLTGMCHQSGGQMCGSCSTALQSRIDRQKT</sequence>
<keyword evidence="2" id="KW-1185">Reference proteome</keyword>
<dbReference type="AlphaFoldDB" id="A0A1M5SBD9"/>
<evidence type="ECO:0000313" key="1">
    <source>
        <dbReference type="EMBL" id="SHH35760.1"/>
    </source>
</evidence>
<dbReference type="STRING" id="1121409.SAMN02745124_00259"/>
<gene>
    <name evidence="1" type="ORF">SAMN02745124_00259</name>
</gene>
<dbReference type="Proteomes" id="UP000184139">
    <property type="component" value="Unassembled WGS sequence"/>
</dbReference>
<protein>
    <submittedName>
        <fullName evidence="1">Uncharacterized protein</fullName>
    </submittedName>
</protein>
<proteinExistence type="predicted"/>
<accession>A0A1M5SBD9</accession>
<organism evidence="1 2">
    <name type="scientific">Desulfofustis glycolicus DSM 9705</name>
    <dbReference type="NCBI Taxonomy" id="1121409"/>
    <lineage>
        <taxon>Bacteria</taxon>
        <taxon>Pseudomonadati</taxon>
        <taxon>Thermodesulfobacteriota</taxon>
        <taxon>Desulfobulbia</taxon>
        <taxon>Desulfobulbales</taxon>
        <taxon>Desulfocapsaceae</taxon>
        <taxon>Desulfofustis</taxon>
    </lineage>
</organism>
<dbReference type="RefSeq" id="WP_073373017.1">
    <property type="nucleotide sequence ID" value="NZ_FQXS01000001.1"/>
</dbReference>
<dbReference type="OrthoDB" id="5432818at2"/>
<name>A0A1M5SBD9_9BACT</name>
<dbReference type="EMBL" id="FQXS01000001">
    <property type="protein sequence ID" value="SHH35760.1"/>
    <property type="molecule type" value="Genomic_DNA"/>
</dbReference>
<evidence type="ECO:0000313" key="2">
    <source>
        <dbReference type="Proteomes" id="UP000184139"/>
    </source>
</evidence>
<reference evidence="1 2" key="1">
    <citation type="submission" date="2016-11" db="EMBL/GenBank/DDBJ databases">
        <authorList>
            <person name="Jaros S."/>
            <person name="Januszkiewicz K."/>
            <person name="Wedrychowicz H."/>
        </authorList>
    </citation>
    <scope>NUCLEOTIDE SEQUENCE [LARGE SCALE GENOMIC DNA]</scope>
    <source>
        <strain evidence="1 2">DSM 9705</strain>
    </source>
</reference>